<dbReference type="Pfam" id="PF00501">
    <property type="entry name" value="AMP-binding"/>
    <property type="match status" value="1"/>
</dbReference>
<feature type="domain" description="AMP-binding enzyme C-terminal" evidence="2">
    <location>
        <begin position="475"/>
        <end position="557"/>
    </location>
</feature>
<sequence length="568" mass="62672">MHYSDKPWLKHYDPGIEADIEIPSLSYRDILEQGLTRFPDKPALFFMGKTITFKDLDRMSARFSAHLAKCGYGVGDVAGIHMPNIPQYLIALAGIQRAGMAATGISMLLKPRELAHQLNDSGAKVLVTLDVFFEQTLWEIRDQVPALEKVYYANVGDFMPFVKKSLGAALKKIPTGLIQPISGKTVEPILTILKEGDPTPPKVSVKPEDTCLIQYTGGTTGLPKGVVLTHRNIVANVEQQVRWSKFENGKDVFCSGFPFFHMAGKMMGMAAMSTSNAQCLIPDPRNTKHIASEIKAHKATVLVNVPTLYQMLLDEPAFKSLDFSNVRMCVSGAAPFSVDAIKRFEALVGKGKVIEVYGMTETSPLSTSNPHVNPKKIGSVGMPLPNTDIMIMDVETGTREMPFGEEGEICVSGPQVMAGYHNKPHETSHALREHDGKIWMHTGDVGRMDEDGYIYLVDRAKDMLIVGGYKVFSREVEEVLSNIPSVELCAIIGIPNPERPGSETVKAVVQLAVEYLERDRGQLKEEILAYCRENMSPYKVPKIVEFVDAIPLTAVGKVDKKALRPPKQ</sequence>
<protein>
    <submittedName>
        <fullName evidence="3">AMP-dependent Co-A ligase/synthetase</fullName>
    </submittedName>
</protein>
<keyword evidence="3" id="KW-0436">Ligase</keyword>
<dbReference type="Proteomes" id="UP000000739">
    <property type="component" value="Chromosome"/>
</dbReference>
<dbReference type="InterPro" id="IPR000873">
    <property type="entry name" value="AMP-dep_synth/lig_dom"/>
</dbReference>
<proteinExistence type="predicted"/>
<dbReference type="EMBL" id="CP001322">
    <property type="protein sequence ID" value="ACL05832.1"/>
    <property type="molecule type" value="Genomic_DNA"/>
</dbReference>
<evidence type="ECO:0000259" key="2">
    <source>
        <dbReference type="Pfam" id="PF13193"/>
    </source>
</evidence>
<dbReference type="InterPro" id="IPR045851">
    <property type="entry name" value="AMP-bd_C_sf"/>
</dbReference>
<dbReference type="InterPro" id="IPR050237">
    <property type="entry name" value="ATP-dep_AMP-bd_enzyme"/>
</dbReference>
<name>B8FMW2_DESAL</name>
<evidence type="ECO:0000259" key="1">
    <source>
        <dbReference type="Pfam" id="PF00501"/>
    </source>
</evidence>
<dbReference type="SUPFAM" id="SSF56801">
    <property type="entry name" value="Acetyl-CoA synthetase-like"/>
    <property type="match status" value="1"/>
</dbReference>
<gene>
    <name evidence="3" type="ordered locus">Dalk_4148</name>
</gene>
<dbReference type="PANTHER" id="PTHR43767:SF1">
    <property type="entry name" value="NONRIBOSOMAL PEPTIDE SYNTHASE PES1 (EUROFUNG)-RELATED"/>
    <property type="match status" value="1"/>
</dbReference>
<dbReference type="GO" id="GO:0016878">
    <property type="term" value="F:acid-thiol ligase activity"/>
    <property type="evidence" value="ECO:0007669"/>
    <property type="project" value="UniProtKB-ARBA"/>
</dbReference>
<organism evidence="3 4">
    <name type="scientific">Desulfatibacillum aliphaticivorans</name>
    <dbReference type="NCBI Taxonomy" id="218208"/>
    <lineage>
        <taxon>Bacteria</taxon>
        <taxon>Pseudomonadati</taxon>
        <taxon>Thermodesulfobacteriota</taxon>
        <taxon>Desulfobacteria</taxon>
        <taxon>Desulfobacterales</taxon>
        <taxon>Desulfatibacillaceae</taxon>
        <taxon>Desulfatibacillum</taxon>
    </lineage>
</organism>
<dbReference type="InterPro" id="IPR025110">
    <property type="entry name" value="AMP-bd_C"/>
</dbReference>
<keyword evidence="4" id="KW-1185">Reference proteome</keyword>
<reference evidence="3 4" key="1">
    <citation type="journal article" date="2012" name="Environ. Microbiol.">
        <title>The genome sequence of Desulfatibacillum alkenivorans AK-01: a blueprint for anaerobic alkane oxidation.</title>
        <authorList>
            <person name="Callaghan A.V."/>
            <person name="Morris B.E."/>
            <person name="Pereira I.A."/>
            <person name="McInerney M.J."/>
            <person name="Austin R.N."/>
            <person name="Groves J.T."/>
            <person name="Kukor J.J."/>
            <person name="Suflita J.M."/>
            <person name="Young L.Y."/>
            <person name="Zylstra G.J."/>
            <person name="Wawrik B."/>
        </authorList>
    </citation>
    <scope>NUCLEOTIDE SEQUENCE [LARGE SCALE GENOMIC DNA]</scope>
    <source>
        <strain evidence="3 4">AK-01</strain>
    </source>
</reference>
<dbReference type="eggNOG" id="COG0318">
    <property type="taxonomic scope" value="Bacteria"/>
</dbReference>
<feature type="domain" description="AMP-dependent synthetase/ligase" evidence="1">
    <location>
        <begin position="32"/>
        <end position="421"/>
    </location>
</feature>
<dbReference type="PROSITE" id="PS00455">
    <property type="entry name" value="AMP_BINDING"/>
    <property type="match status" value="1"/>
</dbReference>
<dbReference type="PANTHER" id="PTHR43767">
    <property type="entry name" value="LONG-CHAIN-FATTY-ACID--COA LIGASE"/>
    <property type="match status" value="1"/>
</dbReference>
<accession>B8FMW2</accession>
<dbReference type="InterPro" id="IPR020845">
    <property type="entry name" value="AMP-binding_CS"/>
</dbReference>
<dbReference type="Pfam" id="PF13193">
    <property type="entry name" value="AMP-binding_C"/>
    <property type="match status" value="1"/>
</dbReference>
<dbReference type="Gene3D" id="3.40.50.12780">
    <property type="entry name" value="N-terminal domain of ligase-like"/>
    <property type="match status" value="1"/>
</dbReference>
<evidence type="ECO:0000313" key="4">
    <source>
        <dbReference type="Proteomes" id="UP000000739"/>
    </source>
</evidence>
<dbReference type="KEGG" id="dal:Dalk_4148"/>
<dbReference type="InterPro" id="IPR042099">
    <property type="entry name" value="ANL_N_sf"/>
</dbReference>
<dbReference type="Gene3D" id="3.30.300.30">
    <property type="match status" value="1"/>
</dbReference>
<dbReference type="RefSeq" id="WP_015948879.1">
    <property type="nucleotide sequence ID" value="NC_011768.1"/>
</dbReference>
<evidence type="ECO:0000313" key="3">
    <source>
        <dbReference type="EMBL" id="ACL05832.1"/>
    </source>
</evidence>
<dbReference type="HOGENOM" id="CLU_000022_59_7_7"/>
<dbReference type="AlphaFoldDB" id="B8FMW2"/>